<dbReference type="AlphaFoldDB" id="X1CV59"/>
<comment type="caution">
    <text evidence="1">The sequence shown here is derived from an EMBL/GenBank/DDBJ whole genome shotgun (WGS) entry which is preliminary data.</text>
</comment>
<feature type="non-terminal residue" evidence="1">
    <location>
        <position position="125"/>
    </location>
</feature>
<proteinExistence type="predicted"/>
<organism evidence="1">
    <name type="scientific">marine sediment metagenome</name>
    <dbReference type="NCBI Taxonomy" id="412755"/>
    <lineage>
        <taxon>unclassified sequences</taxon>
        <taxon>metagenomes</taxon>
        <taxon>ecological metagenomes</taxon>
    </lineage>
</organism>
<gene>
    <name evidence="1" type="ORF">S01H4_24764</name>
</gene>
<name>X1CV59_9ZZZZ</name>
<evidence type="ECO:0000313" key="1">
    <source>
        <dbReference type="EMBL" id="GAG88061.1"/>
    </source>
</evidence>
<reference evidence="1" key="1">
    <citation type="journal article" date="2014" name="Front. Microbiol.">
        <title>High frequency of phylogenetically diverse reductive dehalogenase-homologous genes in deep subseafloor sedimentary metagenomes.</title>
        <authorList>
            <person name="Kawai M."/>
            <person name="Futagami T."/>
            <person name="Toyoda A."/>
            <person name="Takaki Y."/>
            <person name="Nishi S."/>
            <person name="Hori S."/>
            <person name="Arai W."/>
            <person name="Tsubouchi T."/>
            <person name="Morono Y."/>
            <person name="Uchiyama I."/>
            <person name="Ito T."/>
            <person name="Fujiyama A."/>
            <person name="Inagaki F."/>
            <person name="Takami H."/>
        </authorList>
    </citation>
    <scope>NUCLEOTIDE SEQUENCE</scope>
    <source>
        <strain evidence="1">Expedition CK06-06</strain>
    </source>
</reference>
<accession>X1CV59</accession>
<protein>
    <submittedName>
        <fullName evidence="1">Uncharacterized protein</fullName>
    </submittedName>
</protein>
<sequence length="125" mass="14393">MVITRVFGTQTETVTGDEKYEEDSTNIKEKVDTSKKKKPVTAFPESEEEITEILEEEVPYRIVGMFKEVAPMIRGDTKKWKPPEGRYGITNQLQNWIINLDNIEIESVKRSQFLQLHGNFNAKGS</sequence>
<dbReference type="EMBL" id="BART01011682">
    <property type="protein sequence ID" value="GAG88061.1"/>
    <property type="molecule type" value="Genomic_DNA"/>
</dbReference>